<comment type="similarity">
    <text evidence="2">Belongs to the GMC oxidoreductase family.</text>
</comment>
<dbReference type="PIRSF" id="PIRSF000137">
    <property type="entry name" value="Alcohol_oxidase"/>
    <property type="match status" value="1"/>
</dbReference>
<feature type="binding site" evidence="4">
    <location>
        <begin position="106"/>
        <end position="109"/>
    </location>
    <ligand>
        <name>FAD</name>
        <dbReference type="ChEBI" id="CHEBI:57692"/>
    </ligand>
</feature>
<dbReference type="InterPro" id="IPR036188">
    <property type="entry name" value="FAD/NAD-bd_sf"/>
</dbReference>
<reference evidence="8" key="1">
    <citation type="submission" date="2021-10" db="EMBL/GenBank/DDBJ databases">
        <title>De novo Genome Assembly of Clathrus columnatus (Basidiomycota, Fungi) Using Illumina and Nanopore Sequence Data.</title>
        <authorList>
            <person name="Ogiso-Tanaka E."/>
            <person name="Itagaki H."/>
            <person name="Hosoya T."/>
            <person name="Hosaka K."/>
        </authorList>
    </citation>
    <scope>NUCLEOTIDE SEQUENCE</scope>
    <source>
        <strain evidence="8">MO-923</strain>
    </source>
</reference>
<name>A0AAV5ALP8_9AGAM</name>
<evidence type="ECO:0000256" key="4">
    <source>
        <dbReference type="PIRSR" id="PIRSR000137-2"/>
    </source>
</evidence>
<feature type="domain" description="Glucose-methanol-choline oxidoreductase C-terminal" evidence="7">
    <location>
        <begin position="438"/>
        <end position="571"/>
    </location>
</feature>
<dbReference type="InterPro" id="IPR012132">
    <property type="entry name" value="GMC_OxRdtase"/>
</dbReference>
<dbReference type="SUPFAM" id="SSF54373">
    <property type="entry name" value="FAD-linked reductases, C-terminal domain"/>
    <property type="match status" value="1"/>
</dbReference>
<evidence type="ECO:0000256" key="3">
    <source>
        <dbReference type="PIRSR" id="PIRSR000137-1"/>
    </source>
</evidence>
<dbReference type="PANTHER" id="PTHR11552:SF219">
    <property type="entry name" value="GLUCOSE-METHANOL-CHOLINE OXIDOREDUCTASE N-TERMINAL DOMAIN-CONTAINING PROTEIN"/>
    <property type="match status" value="1"/>
</dbReference>
<evidence type="ECO:0000313" key="9">
    <source>
        <dbReference type="Proteomes" id="UP001050691"/>
    </source>
</evidence>
<evidence type="ECO:0000256" key="2">
    <source>
        <dbReference type="ARBA" id="ARBA00010790"/>
    </source>
</evidence>
<feature type="active site" description="Proton donor" evidence="3">
    <location>
        <position position="519"/>
    </location>
</feature>
<evidence type="ECO:0008006" key="10">
    <source>
        <dbReference type="Google" id="ProtNLM"/>
    </source>
</evidence>
<feature type="domain" description="Glucose-methanol-choline oxidoreductase N-terminal" evidence="6">
    <location>
        <begin position="19"/>
        <end position="327"/>
    </location>
</feature>
<dbReference type="Proteomes" id="UP001050691">
    <property type="component" value="Unassembled WGS sequence"/>
</dbReference>
<evidence type="ECO:0000256" key="1">
    <source>
        <dbReference type="ARBA" id="ARBA00001974"/>
    </source>
</evidence>
<organism evidence="8 9">
    <name type="scientific">Clathrus columnatus</name>
    <dbReference type="NCBI Taxonomy" id="1419009"/>
    <lineage>
        <taxon>Eukaryota</taxon>
        <taxon>Fungi</taxon>
        <taxon>Dikarya</taxon>
        <taxon>Basidiomycota</taxon>
        <taxon>Agaricomycotina</taxon>
        <taxon>Agaricomycetes</taxon>
        <taxon>Phallomycetidae</taxon>
        <taxon>Phallales</taxon>
        <taxon>Clathraceae</taxon>
        <taxon>Clathrus</taxon>
    </lineage>
</organism>
<dbReference type="SUPFAM" id="SSF51905">
    <property type="entry name" value="FAD/NAD(P)-binding domain"/>
    <property type="match status" value="1"/>
</dbReference>
<keyword evidence="4" id="KW-0274">FAD</keyword>
<feature type="binding site" evidence="4">
    <location>
        <position position="244"/>
    </location>
    <ligand>
        <name>FAD</name>
        <dbReference type="ChEBI" id="CHEBI:57692"/>
    </ligand>
</feature>
<feature type="active site" description="Proton acceptor" evidence="3">
    <location>
        <position position="562"/>
    </location>
</feature>
<evidence type="ECO:0000259" key="7">
    <source>
        <dbReference type="Pfam" id="PF05199"/>
    </source>
</evidence>
<comment type="cofactor">
    <cofactor evidence="1 4">
        <name>FAD</name>
        <dbReference type="ChEBI" id="CHEBI:57692"/>
    </cofactor>
</comment>
<dbReference type="Pfam" id="PF05199">
    <property type="entry name" value="GMC_oxred_C"/>
    <property type="match status" value="1"/>
</dbReference>
<keyword evidence="9" id="KW-1185">Reference proteome</keyword>
<gene>
    <name evidence="8" type="ORF">Clacol_007095</name>
</gene>
<dbReference type="AlphaFoldDB" id="A0AAV5ALP8"/>
<accession>A0AAV5ALP8</accession>
<dbReference type="InterPro" id="IPR007867">
    <property type="entry name" value="GMC_OxRtase_C"/>
</dbReference>
<dbReference type="GO" id="GO:0050660">
    <property type="term" value="F:flavin adenine dinucleotide binding"/>
    <property type="evidence" value="ECO:0007669"/>
    <property type="project" value="InterPro"/>
</dbReference>
<evidence type="ECO:0000313" key="8">
    <source>
        <dbReference type="EMBL" id="GJJ12850.1"/>
    </source>
</evidence>
<dbReference type="EMBL" id="BPWL01000008">
    <property type="protein sequence ID" value="GJJ12850.1"/>
    <property type="molecule type" value="Genomic_DNA"/>
</dbReference>
<evidence type="ECO:0000256" key="5">
    <source>
        <dbReference type="SAM" id="MobiDB-lite"/>
    </source>
</evidence>
<dbReference type="InterPro" id="IPR000172">
    <property type="entry name" value="GMC_OxRdtase_N"/>
</dbReference>
<dbReference type="PROSITE" id="PS51257">
    <property type="entry name" value="PROKAR_LIPOPROTEIN"/>
    <property type="match status" value="1"/>
</dbReference>
<feature type="region of interest" description="Disordered" evidence="5">
    <location>
        <begin position="442"/>
        <end position="461"/>
    </location>
</feature>
<feature type="binding site" evidence="4">
    <location>
        <begin position="563"/>
        <end position="564"/>
    </location>
    <ligand>
        <name>FAD</name>
        <dbReference type="ChEBI" id="CHEBI:57692"/>
    </ligand>
</feature>
<proteinExistence type="inferred from homology"/>
<dbReference type="Pfam" id="PF00732">
    <property type="entry name" value="GMC_oxred_N"/>
    <property type="match status" value="1"/>
</dbReference>
<sequence length="587" mass="64613">MWPYKTYRTVQICDLQKSYDYIIIGGGSAGCVITNRLSEDPNVSVLLIEKGDLSFSWASYVPLLSCNFQSSGVRSKKYGSVPQKNLGDTVSEIVIGNALGGSSRINGMVYTRGLPAQFTNWTEQGLKGWSYDDLHPYFLKPEGAIGIKQSTNSHNISGEWKNRSISSPKCYFPTAEAAIKAAEDLDFPVITDFNSLDQPIFGMAKLHHNIDANGHRCDTASAFLPSRLVQSRKNNLDICVNAIVTHLSIFSSGSDLEVDKVHVEPTIKDGTLSAISANKEIVLCAGSIGTAQLLLLSGIGPQEHLSELGIDVHKDWPIVGSTLQDHMSVPTIFTIPLKDSISSLEKQPTVAIRELLKYQFAGLGMFLCPVHELALFSKSSLLSPESQHIGDDKINLNRYNGENLPDVEIMTIAYAPLEKDKKYKSDGGYSIWATPVRPRSRGSVRLRSKDPRDAPAVDPNHLGDPYDRKVLHSALRLALRLKEQMALNGYPIVDYAVPKGTTDEELDKFAVEQRQSTYHYTSSCRMASDPLYGVVDENLRVHGFTGLRIADASIFPDIVTAHPQATVIAVAEKCVDMLRETARTKIV</sequence>
<dbReference type="PANTHER" id="PTHR11552">
    <property type="entry name" value="GLUCOSE-METHANOL-CHOLINE GMC OXIDOREDUCTASE"/>
    <property type="match status" value="1"/>
</dbReference>
<dbReference type="Gene3D" id="3.50.50.60">
    <property type="entry name" value="FAD/NAD(P)-binding domain"/>
    <property type="match status" value="1"/>
</dbReference>
<dbReference type="Gene3D" id="3.30.560.10">
    <property type="entry name" value="Glucose Oxidase, domain 3"/>
    <property type="match status" value="1"/>
</dbReference>
<protein>
    <recommendedName>
        <fullName evidence="10">Choline dehydrogenase</fullName>
    </recommendedName>
</protein>
<keyword evidence="4" id="KW-0285">Flavoprotein</keyword>
<dbReference type="GO" id="GO:0016614">
    <property type="term" value="F:oxidoreductase activity, acting on CH-OH group of donors"/>
    <property type="evidence" value="ECO:0007669"/>
    <property type="project" value="InterPro"/>
</dbReference>
<evidence type="ECO:0000259" key="6">
    <source>
        <dbReference type="Pfam" id="PF00732"/>
    </source>
</evidence>
<comment type="caution">
    <text evidence="8">The sequence shown here is derived from an EMBL/GenBank/DDBJ whole genome shotgun (WGS) entry which is preliminary data.</text>
</comment>